<reference evidence="2" key="1">
    <citation type="submission" date="2016-04" db="EMBL/GenBank/DDBJ databases">
        <authorList>
            <person name="Chen L."/>
            <person name="Zhuang W."/>
            <person name="Wang G."/>
        </authorList>
    </citation>
    <scope>NUCLEOTIDE SEQUENCE [LARGE SCALE GENOMIC DNA]</scope>
    <source>
        <strain evidence="2">17621</strain>
    </source>
</reference>
<dbReference type="STRING" id="354355.SAMN05660816_06004"/>
<name>A0A1V9EF63_9BACT</name>
<proteinExistence type="predicted"/>
<dbReference type="RefSeq" id="WP_081202832.1">
    <property type="nucleotide sequence ID" value="NZ_FOCZ01000016.1"/>
</dbReference>
<accession>A0A1V9EF63</accession>
<keyword evidence="2" id="KW-1185">Reference proteome</keyword>
<dbReference type="Proteomes" id="UP000192610">
    <property type="component" value="Unassembled WGS sequence"/>
</dbReference>
<evidence type="ECO:0000313" key="2">
    <source>
        <dbReference type="Proteomes" id="UP000192610"/>
    </source>
</evidence>
<evidence type="ECO:0000313" key="1">
    <source>
        <dbReference type="EMBL" id="OQP44779.1"/>
    </source>
</evidence>
<sequence length="268" mass="30885">MMKKLICVLLFGVELLACKQAPDKKPVIIPTDYIIQHTTASADSVKQYGDTAVIASPSGLTITPLPFGPAGSTAKNFYKKDPWFYYRLIGEGYTLSHDYFTKYTPAYPLPPIEKYSHSFDNEGRDYCLDSGRQVSVDSLFTIKHYRVRLPDHERFEVYYTTGDAAVDTLFPQKYSECEMNYKLYGYLIFYERTTKTAHLLPAFYHWYGESDHSRSFYIDSNYHIFTYEEWMYEGDNGAADIDVGPVNEITINSKGVFTIKTIKKQRPL</sequence>
<dbReference type="AlphaFoldDB" id="A0A1V9EF63"/>
<protein>
    <submittedName>
        <fullName evidence="1">Uncharacterized protein</fullName>
    </submittedName>
</protein>
<dbReference type="EMBL" id="LVXG01000034">
    <property type="protein sequence ID" value="OQP44779.1"/>
    <property type="molecule type" value="Genomic_DNA"/>
</dbReference>
<gene>
    <name evidence="1" type="ORF">A4H97_10480</name>
</gene>
<organism evidence="1 2">
    <name type="scientific">Niastella yeongjuensis</name>
    <dbReference type="NCBI Taxonomy" id="354355"/>
    <lineage>
        <taxon>Bacteria</taxon>
        <taxon>Pseudomonadati</taxon>
        <taxon>Bacteroidota</taxon>
        <taxon>Chitinophagia</taxon>
        <taxon>Chitinophagales</taxon>
        <taxon>Chitinophagaceae</taxon>
        <taxon>Niastella</taxon>
    </lineage>
</organism>
<comment type="caution">
    <text evidence="1">The sequence shown here is derived from an EMBL/GenBank/DDBJ whole genome shotgun (WGS) entry which is preliminary data.</text>
</comment>
<dbReference type="OrthoDB" id="9994127at2"/>